<reference evidence="3" key="1">
    <citation type="journal article" date="2023" name="Mol. Phylogenet. Evol.">
        <title>Genome-scale phylogeny and comparative genomics of the fungal order Sordariales.</title>
        <authorList>
            <person name="Hensen N."/>
            <person name="Bonometti L."/>
            <person name="Westerberg I."/>
            <person name="Brannstrom I.O."/>
            <person name="Guillou S."/>
            <person name="Cros-Aarteil S."/>
            <person name="Calhoun S."/>
            <person name="Haridas S."/>
            <person name="Kuo A."/>
            <person name="Mondo S."/>
            <person name="Pangilinan J."/>
            <person name="Riley R."/>
            <person name="LaButti K."/>
            <person name="Andreopoulos B."/>
            <person name="Lipzen A."/>
            <person name="Chen C."/>
            <person name="Yan M."/>
            <person name="Daum C."/>
            <person name="Ng V."/>
            <person name="Clum A."/>
            <person name="Steindorff A."/>
            <person name="Ohm R.A."/>
            <person name="Martin F."/>
            <person name="Silar P."/>
            <person name="Natvig D.O."/>
            <person name="Lalanne C."/>
            <person name="Gautier V."/>
            <person name="Ament-Velasquez S.L."/>
            <person name="Kruys A."/>
            <person name="Hutchinson M.I."/>
            <person name="Powell A.J."/>
            <person name="Barry K."/>
            <person name="Miller A.N."/>
            <person name="Grigoriev I.V."/>
            <person name="Debuchy R."/>
            <person name="Gladieux P."/>
            <person name="Hiltunen Thoren M."/>
            <person name="Johannesson H."/>
        </authorList>
    </citation>
    <scope>NUCLEOTIDE SEQUENCE</scope>
    <source>
        <strain evidence="3">CBS 118394</strain>
    </source>
</reference>
<feature type="region of interest" description="Disordered" evidence="1">
    <location>
        <begin position="1"/>
        <end position="71"/>
    </location>
</feature>
<reference evidence="3" key="2">
    <citation type="submission" date="2023-06" db="EMBL/GenBank/DDBJ databases">
        <authorList>
            <consortium name="Lawrence Berkeley National Laboratory"/>
            <person name="Haridas S."/>
            <person name="Hensen N."/>
            <person name="Bonometti L."/>
            <person name="Westerberg I."/>
            <person name="Brannstrom I.O."/>
            <person name="Guillou S."/>
            <person name="Cros-Aarteil S."/>
            <person name="Calhoun S."/>
            <person name="Kuo A."/>
            <person name="Mondo S."/>
            <person name="Pangilinan J."/>
            <person name="Riley R."/>
            <person name="Labutti K."/>
            <person name="Andreopoulos B."/>
            <person name="Lipzen A."/>
            <person name="Chen C."/>
            <person name="Yanf M."/>
            <person name="Daum C."/>
            <person name="Ng V."/>
            <person name="Clum A."/>
            <person name="Steindorff A."/>
            <person name="Ohm R."/>
            <person name="Martin F."/>
            <person name="Silar P."/>
            <person name="Natvig D."/>
            <person name="Lalanne C."/>
            <person name="Gautier V."/>
            <person name="Ament-Velasquez S.L."/>
            <person name="Kruys A."/>
            <person name="Hutchinson M.I."/>
            <person name="Powell A.J."/>
            <person name="Barry K."/>
            <person name="Miller A.N."/>
            <person name="Grigoriev I.V."/>
            <person name="Debuchy R."/>
            <person name="Gladieux P."/>
            <person name="Thoren M.H."/>
            <person name="Johannesson H."/>
        </authorList>
    </citation>
    <scope>NUCLEOTIDE SEQUENCE</scope>
    <source>
        <strain evidence="3">CBS 118394</strain>
    </source>
</reference>
<organism evidence="3 4">
    <name type="scientific">Apodospora peruviana</name>
    <dbReference type="NCBI Taxonomy" id="516989"/>
    <lineage>
        <taxon>Eukaryota</taxon>
        <taxon>Fungi</taxon>
        <taxon>Dikarya</taxon>
        <taxon>Ascomycota</taxon>
        <taxon>Pezizomycotina</taxon>
        <taxon>Sordariomycetes</taxon>
        <taxon>Sordariomycetidae</taxon>
        <taxon>Sordariales</taxon>
        <taxon>Lasiosphaeriaceae</taxon>
        <taxon>Apodospora</taxon>
    </lineage>
</organism>
<dbReference type="EMBL" id="JAUEDM010000001">
    <property type="protein sequence ID" value="KAK3328932.1"/>
    <property type="molecule type" value="Genomic_DNA"/>
</dbReference>
<accession>A0AAE0IQ83</accession>
<evidence type="ECO:0000256" key="1">
    <source>
        <dbReference type="SAM" id="MobiDB-lite"/>
    </source>
</evidence>
<evidence type="ECO:0008006" key="5">
    <source>
        <dbReference type="Google" id="ProtNLM"/>
    </source>
</evidence>
<feature type="region of interest" description="Disordered" evidence="1">
    <location>
        <begin position="103"/>
        <end position="158"/>
    </location>
</feature>
<protein>
    <recommendedName>
        <fullName evidence="5">Apple domain-containing protein</fullName>
    </recommendedName>
</protein>
<comment type="caution">
    <text evidence="3">The sequence shown here is derived from an EMBL/GenBank/DDBJ whole genome shotgun (WGS) entry which is preliminary data.</text>
</comment>
<proteinExistence type="predicted"/>
<keyword evidence="4" id="KW-1185">Reference proteome</keyword>
<feature type="transmembrane region" description="Helical" evidence="2">
    <location>
        <begin position="74"/>
        <end position="107"/>
    </location>
</feature>
<sequence>MMDRDIPKRQASAAGLEPMMHHSDLEVASSSSNRHVHPQQQTTYSETPTYYQSTEKDWQQQQHQQQQQQPKRRILGLTVPVFWTILIILVLIVAGAIGGGIGAGMAASKSKSSTSSSSDFSSNNTTSNSPPATTTTSAPSITTVVGTGPTVSPAPVDGGAGCPSIDGTKFIPLNAQGQQIAIDSSIPSQSFAVECNTNYPSGEAYGNPFLYDIMILYLPSLDDCIAACASYNAMYTRPQVLFDANAGKGFCRSVTIVKSPGEYCYLKNGTATNNTFGNPGGFTSARLIEDPTAATPDKIKV</sequence>
<feature type="compositionally biased region" description="Low complexity" evidence="1">
    <location>
        <begin position="59"/>
        <end position="69"/>
    </location>
</feature>
<evidence type="ECO:0000313" key="4">
    <source>
        <dbReference type="Proteomes" id="UP001283341"/>
    </source>
</evidence>
<gene>
    <name evidence="3" type="ORF">B0H66DRAFT_539768</name>
</gene>
<feature type="compositionally biased region" description="Polar residues" evidence="1">
    <location>
        <begin position="28"/>
        <end position="53"/>
    </location>
</feature>
<feature type="compositionally biased region" description="Low complexity" evidence="1">
    <location>
        <begin position="104"/>
        <end position="156"/>
    </location>
</feature>
<dbReference type="Proteomes" id="UP001283341">
    <property type="component" value="Unassembled WGS sequence"/>
</dbReference>
<dbReference type="AlphaFoldDB" id="A0AAE0IQ83"/>
<keyword evidence="2" id="KW-1133">Transmembrane helix</keyword>
<evidence type="ECO:0000256" key="2">
    <source>
        <dbReference type="SAM" id="Phobius"/>
    </source>
</evidence>
<keyword evidence="2" id="KW-0812">Transmembrane</keyword>
<keyword evidence="2" id="KW-0472">Membrane</keyword>
<name>A0AAE0IQ83_9PEZI</name>
<evidence type="ECO:0000313" key="3">
    <source>
        <dbReference type="EMBL" id="KAK3328932.1"/>
    </source>
</evidence>